<dbReference type="EMBL" id="JUIW01000002">
    <property type="protein sequence ID" value="RYJ45115.1"/>
    <property type="molecule type" value="Genomic_DNA"/>
</dbReference>
<keyword evidence="1" id="KW-0472">Membrane</keyword>
<name>A0A444WH37_9FLAO</name>
<keyword evidence="1" id="KW-0812">Transmembrane</keyword>
<dbReference type="RefSeq" id="WP_129749913.1">
    <property type="nucleotide sequence ID" value="NZ_JUIW01000002.1"/>
</dbReference>
<feature type="transmembrane region" description="Helical" evidence="1">
    <location>
        <begin position="48"/>
        <end position="69"/>
    </location>
</feature>
<gene>
    <name evidence="2" type="ORF">NU09_0749</name>
</gene>
<comment type="caution">
    <text evidence="2">The sequence shown here is derived from an EMBL/GenBank/DDBJ whole genome shotgun (WGS) entry which is preliminary data.</text>
</comment>
<evidence type="ECO:0000313" key="3">
    <source>
        <dbReference type="Proteomes" id="UP000289775"/>
    </source>
</evidence>
<organism evidence="2 3">
    <name type="scientific">Flavobacterium beibuense</name>
    <dbReference type="NCBI Taxonomy" id="657326"/>
    <lineage>
        <taxon>Bacteria</taxon>
        <taxon>Pseudomonadati</taxon>
        <taxon>Bacteroidota</taxon>
        <taxon>Flavobacteriia</taxon>
        <taxon>Flavobacteriales</taxon>
        <taxon>Flavobacteriaceae</taxon>
        <taxon>Flavobacterium</taxon>
    </lineage>
</organism>
<keyword evidence="3" id="KW-1185">Reference proteome</keyword>
<dbReference type="AlphaFoldDB" id="A0A444WH37"/>
<sequence>MKPFNLDKEPKIKSGFTTPDNYFDDFTEKLMQQLSEQEVKVVPLYKKVTVWVSSIAAILVVALGVSVFFKTNTRTVAQPDATTLENYLVYQTDITPSDFIQGLDESDIKELEASIAVSDEAIENYFSNENYDIYINE</sequence>
<proteinExistence type="predicted"/>
<dbReference type="OrthoDB" id="981524at2"/>
<evidence type="ECO:0000256" key="1">
    <source>
        <dbReference type="SAM" id="Phobius"/>
    </source>
</evidence>
<dbReference type="Proteomes" id="UP000289775">
    <property type="component" value="Unassembled WGS sequence"/>
</dbReference>
<protein>
    <submittedName>
        <fullName evidence="2">Uncharacterized protein</fullName>
    </submittedName>
</protein>
<accession>A0A444WH37</accession>
<keyword evidence="1" id="KW-1133">Transmembrane helix</keyword>
<evidence type="ECO:0000313" key="2">
    <source>
        <dbReference type="EMBL" id="RYJ45115.1"/>
    </source>
</evidence>
<reference evidence="2 3" key="1">
    <citation type="submission" date="2014-12" db="EMBL/GenBank/DDBJ databases">
        <title>Genome sequence of Flavobacterium beibuense RSKm HC5.</title>
        <authorList>
            <person name="Kim J.F."/>
            <person name="Song J.Y."/>
            <person name="Kwak M.-J."/>
            <person name="Lee S.-W."/>
        </authorList>
    </citation>
    <scope>NUCLEOTIDE SEQUENCE [LARGE SCALE GENOMIC DNA]</scope>
    <source>
        <strain evidence="2 3">RSKm HC5</strain>
    </source>
</reference>